<accession>A0ABZ2B3Q4</accession>
<gene>
    <name evidence="2" type="ORF">RB548_11355</name>
</gene>
<dbReference type="EMBL" id="CP133148">
    <property type="protein sequence ID" value="WVT02134.1"/>
    <property type="molecule type" value="Genomic_DNA"/>
</dbReference>
<organism evidence="2 3">
    <name type="scientific">Sinorhizobium chiapasense</name>
    <dbReference type="NCBI Taxonomy" id="501572"/>
    <lineage>
        <taxon>Bacteria</taxon>
        <taxon>Pseudomonadati</taxon>
        <taxon>Pseudomonadota</taxon>
        <taxon>Alphaproteobacteria</taxon>
        <taxon>Hyphomicrobiales</taxon>
        <taxon>Rhizobiaceae</taxon>
        <taxon>Sinorhizobium/Ensifer group</taxon>
        <taxon>Sinorhizobium</taxon>
    </lineage>
</organism>
<protein>
    <recommendedName>
        <fullName evidence="4">HMA domain-containing protein</fullName>
    </recommendedName>
</protein>
<keyword evidence="3" id="KW-1185">Reference proteome</keyword>
<dbReference type="Proteomes" id="UP001432360">
    <property type="component" value="Chromosome"/>
</dbReference>
<dbReference type="RefSeq" id="WP_331371420.1">
    <property type="nucleotide sequence ID" value="NZ_CP133148.1"/>
</dbReference>
<evidence type="ECO:0000256" key="1">
    <source>
        <dbReference type="SAM" id="MobiDB-lite"/>
    </source>
</evidence>
<sequence>MLPTAIIEHSMAGRVRVRVPLRRGDVSYFRSAVEKLSEHPEIAGLRANPMTASILIQHETDLSSIREIAARSDVFDLQEEPMPSPQSVAPPRSAERTIPGVVAVERSRATAMGLTGLAFYQAMRGNVVGPATENFWNAFGGLRILNNSLIAFAFLGLGVLQLTRGRWAGSASSLLFYAFVLRQLSQSNSGRSPATRTDDATAASGPGSQQMIGRVPKDIH</sequence>
<evidence type="ECO:0008006" key="4">
    <source>
        <dbReference type="Google" id="ProtNLM"/>
    </source>
</evidence>
<evidence type="ECO:0000313" key="3">
    <source>
        <dbReference type="Proteomes" id="UP001432360"/>
    </source>
</evidence>
<proteinExistence type="predicted"/>
<name>A0ABZ2B3Q4_9HYPH</name>
<evidence type="ECO:0000313" key="2">
    <source>
        <dbReference type="EMBL" id="WVT02134.1"/>
    </source>
</evidence>
<feature type="region of interest" description="Disordered" evidence="1">
    <location>
        <begin position="188"/>
        <end position="220"/>
    </location>
</feature>
<reference evidence="2" key="1">
    <citation type="submission" date="2023-08" db="EMBL/GenBank/DDBJ databases">
        <title>Complete genome sequence of Sinorhizobium chiapanecum ITTG S70 isolated from Acaciella angustissima nodules in Chiapas-Mexico.</title>
        <authorList>
            <person name="Rincon-Rosales R."/>
            <person name="Rogel M.A."/>
            <person name="Rincon-Medina C.I."/>
            <person name="Guerrero G."/>
            <person name="Manzano-Gomez L.A."/>
            <person name="Lopez-Lopez A."/>
            <person name="Rincon Molina F.A."/>
            <person name="Martinez-Romero E."/>
        </authorList>
    </citation>
    <scope>NUCLEOTIDE SEQUENCE</scope>
    <source>
        <strain evidence="2">ITTG S70</strain>
    </source>
</reference>